<protein>
    <submittedName>
        <fullName evidence="2">Uncharacterized protein</fullName>
    </submittedName>
</protein>
<keyword evidence="1" id="KW-1133">Transmembrane helix</keyword>
<organism evidence="2 3">
    <name type="scientific">Alteribacillus iranensis</name>
    <dbReference type="NCBI Taxonomy" id="930128"/>
    <lineage>
        <taxon>Bacteria</taxon>
        <taxon>Bacillati</taxon>
        <taxon>Bacillota</taxon>
        <taxon>Bacilli</taxon>
        <taxon>Bacillales</taxon>
        <taxon>Bacillaceae</taxon>
        <taxon>Alteribacillus</taxon>
    </lineage>
</organism>
<evidence type="ECO:0000313" key="2">
    <source>
        <dbReference type="EMBL" id="SFE73201.1"/>
    </source>
</evidence>
<dbReference type="AlphaFoldDB" id="A0A1I2CY28"/>
<keyword evidence="1" id="KW-0472">Membrane</keyword>
<reference evidence="2 3" key="1">
    <citation type="submission" date="2016-10" db="EMBL/GenBank/DDBJ databases">
        <authorList>
            <person name="de Groot N.N."/>
        </authorList>
    </citation>
    <scope>NUCLEOTIDE SEQUENCE [LARGE SCALE GENOMIC DNA]</scope>
    <source>
        <strain evidence="2 3">DSM 23995</strain>
    </source>
</reference>
<accession>A0A1I2CY28</accession>
<evidence type="ECO:0000256" key="1">
    <source>
        <dbReference type="SAM" id="Phobius"/>
    </source>
</evidence>
<proteinExistence type="predicted"/>
<keyword evidence="1" id="KW-0812">Transmembrane</keyword>
<dbReference type="EMBL" id="FONT01000003">
    <property type="protein sequence ID" value="SFE73201.1"/>
    <property type="molecule type" value="Genomic_DNA"/>
</dbReference>
<keyword evidence="3" id="KW-1185">Reference proteome</keyword>
<gene>
    <name evidence="2" type="ORF">SAMN05192532_103278</name>
</gene>
<feature type="transmembrane region" description="Helical" evidence="1">
    <location>
        <begin position="6"/>
        <end position="28"/>
    </location>
</feature>
<dbReference type="Proteomes" id="UP000199516">
    <property type="component" value="Unassembled WGS sequence"/>
</dbReference>
<sequence>MMDGFVTVVMQISTIVFALGTVGISFWVGKVWQKDKGY</sequence>
<name>A0A1I2CY28_9BACI</name>
<evidence type="ECO:0000313" key="3">
    <source>
        <dbReference type="Proteomes" id="UP000199516"/>
    </source>
</evidence>